<dbReference type="EMBL" id="NBSK02000007">
    <property type="protein sequence ID" value="KAJ0196584.1"/>
    <property type="molecule type" value="Genomic_DNA"/>
</dbReference>
<keyword evidence="2" id="KW-1185">Reference proteome</keyword>
<comment type="caution">
    <text evidence="1">The sequence shown here is derived from an EMBL/GenBank/DDBJ whole genome shotgun (WGS) entry which is preliminary data.</text>
</comment>
<protein>
    <submittedName>
        <fullName evidence="1">Uncharacterized protein</fullName>
    </submittedName>
</protein>
<dbReference type="AlphaFoldDB" id="A0A9R1X325"/>
<organism evidence="1 2">
    <name type="scientific">Lactuca sativa</name>
    <name type="common">Garden lettuce</name>
    <dbReference type="NCBI Taxonomy" id="4236"/>
    <lineage>
        <taxon>Eukaryota</taxon>
        <taxon>Viridiplantae</taxon>
        <taxon>Streptophyta</taxon>
        <taxon>Embryophyta</taxon>
        <taxon>Tracheophyta</taxon>
        <taxon>Spermatophyta</taxon>
        <taxon>Magnoliopsida</taxon>
        <taxon>eudicotyledons</taxon>
        <taxon>Gunneridae</taxon>
        <taxon>Pentapetalae</taxon>
        <taxon>asterids</taxon>
        <taxon>campanulids</taxon>
        <taxon>Asterales</taxon>
        <taxon>Asteraceae</taxon>
        <taxon>Cichorioideae</taxon>
        <taxon>Cichorieae</taxon>
        <taxon>Lactucinae</taxon>
        <taxon>Lactuca</taxon>
    </lineage>
</organism>
<gene>
    <name evidence="1" type="ORF">LSAT_V11C700369790</name>
</gene>
<reference evidence="1 2" key="1">
    <citation type="journal article" date="2017" name="Nat. Commun.">
        <title>Genome assembly with in vitro proximity ligation data and whole-genome triplication in lettuce.</title>
        <authorList>
            <person name="Reyes-Chin-Wo S."/>
            <person name="Wang Z."/>
            <person name="Yang X."/>
            <person name="Kozik A."/>
            <person name="Arikit S."/>
            <person name="Song C."/>
            <person name="Xia L."/>
            <person name="Froenicke L."/>
            <person name="Lavelle D.O."/>
            <person name="Truco M.J."/>
            <person name="Xia R."/>
            <person name="Zhu S."/>
            <person name="Xu C."/>
            <person name="Xu H."/>
            <person name="Xu X."/>
            <person name="Cox K."/>
            <person name="Korf I."/>
            <person name="Meyers B.C."/>
            <person name="Michelmore R.W."/>
        </authorList>
    </citation>
    <scope>NUCLEOTIDE SEQUENCE [LARGE SCALE GENOMIC DNA]</scope>
    <source>
        <strain evidence="2">cv. Salinas</strain>
        <tissue evidence="1">Seedlings</tissue>
    </source>
</reference>
<proteinExistence type="predicted"/>
<sequence>MKKVYLVILKRISGVKWGFQNENQQTYKVARIVPMELVDALTISADLSRRLSQTYMSWMDFLMIMTLTNRIQKLLKKMNHGMIVLIQNLLSC</sequence>
<name>A0A9R1X325_LACSA</name>
<dbReference type="Proteomes" id="UP000235145">
    <property type="component" value="Unassembled WGS sequence"/>
</dbReference>
<evidence type="ECO:0000313" key="2">
    <source>
        <dbReference type="Proteomes" id="UP000235145"/>
    </source>
</evidence>
<evidence type="ECO:0000313" key="1">
    <source>
        <dbReference type="EMBL" id="KAJ0196584.1"/>
    </source>
</evidence>
<accession>A0A9R1X325</accession>